<reference key="1">
    <citation type="submission" date="2019-01" db="UniProtKB">
        <authorList>
            <consortium name="RefSeq"/>
        </authorList>
    </citation>
    <scope>IDENTIFICATION</scope>
</reference>
<feature type="region of interest" description="Disordered" evidence="1">
    <location>
        <begin position="174"/>
        <end position="200"/>
    </location>
</feature>
<dbReference type="AlphaFoldDB" id="A0A3Q7MWM4"/>
<evidence type="ECO:0000313" key="3">
    <source>
        <dbReference type="RefSeq" id="XP_025711227.1"/>
    </source>
</evidence>
<evidence type="ECO:0000313" key="2">
    <source>
        <dbReference type="Proteomes" id="UP000286641"/>
    </source>
</evidence>
<proteinExistence type="predicted"/>
<keyword evidence="2" id="KW-1185">Reference proteome</keyword>
<reference evidence="3" key="2">
    <citation type="submission" date="2025-08" db="UniProtKB">
        <authorList>
            <consortium name="RefSeq"/>
        </authorList>
    </citation>
    <scope>IDENTIFICATION</scope>
    <source>
        <tissue evidence="3">Blood</tissue>
    </source>
</reference>
<sequence>MSPGWVPLAHAKGRQETGGRRCSQPRSTSSPPRAPASGRVALADPGDAAEAPRRFLSPCAPRFSRLSLPSPFGPEPREEARKPPGNGKGFGALFLFCPPAALGPSPSAGDTSKPGTMADAAWLRASAPLRGLLSRDCTGGAREAGLACADRRAGRRGPRRHKAHRPAHVTSRFVTRSAEPEPARRTKEPSVSRGRGRCTEGQLTRRLRRGVCVCGGEARISAATVLVSLRGKVGCPGVAG</sequence>
<evidence type="ECO:0000256" key="1">
    <source>
        <dbReference type="SAM" id="MobiDB-lite"/>
    </source>
</evidence>
<feature type="compositionally biased region" description="Basic and acidic residues" evidence="1">
    <location>
        <begin position="178"/>
        <end position="190"/>
    </location>
</feature>
<organism evidence="2 3">
    <name type="scientific">Callorhinus ursinus</name>
    <name type="common">Northern fur seal</name>
    <dbReference type="NCBI Taxonomy" id="34884"/>
    <lineage>
        <taxon>Eukaryota</taxon>
        <taxon>Metazoa</taxon>
        <taxon>Chordata</taxon>
        <taxon>Craniata</taxon>
        <taxon>Vertebrata</taxon>
        <taxon>Euteleostomi</taxon>
        <taxon>Mammalia</taxon>
        <taxon>Eutheria</taxon>
        <taxon>Laurasiatheria</taxon>
        <taxon>Carnivora</taxon>
        <taxon>Caniformia</taxon>
        <taxon>Pinnipedia</taxon>
        <taxon>Otariidae</taxon>
        <taxon>Callorhinus</taxon>
    </lineage>
</organism>
<dbReference type="Proteomes" id="UP000286641">
    <property type="component" value="Unplaced"/>
</dbReference>
<feature type="compositionally biased region" description="Low complexity" evidence="1">
    <location>
        <begin position="20"/>
        <end position="41"/>
    </location>
</feature>
<gene>
    <name evidence="3" type="primary">LOC112811378</name>
</gene>
<dbReference type="RefSeq" id="XP_025711227.1">
    <property type="nucleotide sequence ID" value="XM_025855442.1"/>
</dbReference>
<protein>
    <submittedName>
        <fullName evidence="3">Uncharacterized protein LOC112811378</fullName>
    </submittedName>
</protein>
<feature type="region of interest" description="Disordered" evidence="1">
    <location>
        <begin position="1"/>
        <end position="90"/>
    </location>
</feature>
<name>A0A3Q7MWM4_CALUR</name>
<accession>A0A3Q7MWM4</accession>
<dbReference type="InParanoid" id="A0A3Q7MWM4"/>